<evidence type="ECO:0000259" key="1">
    <source>
        <dbReference type="Pfam" id="PF20250"/>
    </source>
</evidence>
<protein>
    <submittedName>
        <fullName evidence="2">DUF342 domain-containing protein</fullName>
    </submittedName>
</protein>
<dbReference type="Proteomes" id="UP000309561">
    <property type="component" value="Unassembled WGS sequence"/>
</dbReference>
<gene>
    <name evidence="2" type="ORF">FCU45_11150</name>
</gene>
<dbReference type="OrthoDB" id="5353360at2"/>
<comment type="caution">
    <text evidence="2">The sequence shown here is derived from an EMBL/GenBank/DDBJ whole genome shotgun (WGS) entry which is preliminary data.</text>
</comment>
<dbReference type="RefSeq" id="WP_137015313.1">
    <property type="nucleotide sequence ID" value="NZ_SZPX01000009.1"/>
</dbReference>
<dbReference type="EMBL" id="SZPX01000009">
    <property type="protein sequence ID" value="TKI68256.1"/>
    <property type="molecule type" value="Genomic_DNA"/>
</dbReference>
<dbReference type="AlphaFoldDB" id="A0A4U2Z2A8"/>
<dbReference type="InterPro" id="IPR046866">
    <property type="entry name" value="FapA_N"/>
</dbReference>
<accession>A0A4U2Z2A8</accession>
<name>A0A4U2Z2A8_9BACT</name>
<sequence>MICLLTKKFKTKNINATIDKFASENDRSPLEFSFNINVVETYIKTVADDSFVLYNEDIHDYYKDHDKLVNEHVRIKQIYTITVKETPKKIVKLNYNINFSDNNISPAIILHPESDIPYKKYQPKEIYLLLLKELNNIKALNGILINIFDTQMKEKLKAFIKYLYSGKFVKKVKIPLFSGVEPEIRRNSKLIMRFLQKETNHQVIEVDEGEVLVDFIKPVFGKNGLNAFGEIIDNDYLKNSEDLKCHVDEKSIEIVENEDKKIYKSRLKGYVHFDENNFYIDNKIKMEHLSRVQDSVAKDEANNIEVIISQNDTSLDSLGEGVELTSETIHINGHVGAKSTLRAVNLTIDGATHKDSSQEAKFATINRHKGRLRCHSAKIALLEGGEVHATNVEIENSLGGTVYAENVTIQNVKSNLKVYASNSITIKRVSGEDNLFKISYKDIPTLNSKYNFLAQEMEELKYKLDGALKHTPTDVPTLKEQINELKIEQDKIINCVKHAKITVEEPFRGLNTITFTFADGEELTYKTDEAAYEPFYLVESGDYITLHPTQKKILIEK</sequence>
<keyword evidence="3" id="KW-1185">Reference proteome</keyword>
<dbReference type="Pfam" id="PF20250">
    <property type="entry name" value="FapA_N"/>
    <property type="match status" value="1"/>
</dbReference>
<evidence type="ECO:0000313" key="3">
    <source>
        <dbReference type="Proteomes" id="UP000309561"/>
    </source>
</evidence>
<feature type="domain" description="Flagellar Assembly Protein A N-terminal region" evidence="1">
    <location>
        <begin position="201"/>
        <end position="276"/>
    </location>
</feature>
<organism evidence="2 3">
    <name type="scientific">Sulfurimonas crateris</name>
    <dbReference type="NCBI Taxonomy" id="2574727"/>
    <lineage>
        <taxon>Bacteria</taxon>
        <taxon>Pseudomonadati</taxon>
        <taxon>Campylobacterota</taxon>
        <taxon>Epsilonproteobacteria</taxon>
        <taxon>Campylobacterales</taxon>
        <taxon>Sulfurimonadaceae</taxon>
        <taxon>Sulfurimonas</taxon>
    </lineage>
</organism>
<evidence type="ECO:0000313" key="2">
    <source>
        <dbReference type="EMBL" id="TKI68256.1"/>
    </source>
</evidence>
<reference evidence="2 3" key="1">
    <citation type="submission" date="2019-04" db="EMBL/GenBank/DDBJ databases">
        <title>Sulfurimonas crateris sp. nov. a facultative anaerobic sulfur-oxidizing chemolithautotrophic bacterium isolated from a terrestrial mud vulcano.</title>
        <authorList>
            <person name="Ratnikova N.M."/>
            <person name="Slobodkin A.I."/>
            <person name="Merkel A.Y."/>
            <person name="Novikov A."/>
            <person name="Bonch-Osmolovskaya E.A."/>
            <person name="Slobodkina G.B."/>
        </authorList>
    </citation>
    <scope>NUCLEOTIDE SEQUENCE [LARGE SCALE GENOMIC DNA]</scope>
    <source>
        <strain evidence="2 3">SN118</strain>
    </source>
</reference>
<proteinExistence type="predicted"/>